<dbReference type="SUPFAM" id="SSF56988">
    <property type="entry name" value="Anthrax protective antigen"/>
    <property type="match status" value="1"/>
</dbReference>
<evidence type="ECO:0000256" key="8">
    <source>
        <dbReference type="SAM" id="SignalP"/>
    </source>
</evidence>
<evidence type="ECO:0000256" key="3">
    <source>
        <dbReference type="ARBA" id="ARBA00022723"/>
    </source>
</evidence>
<dbReference type="SUPFAM" id="SSF50952">
    <property type="entry name" value="Soluble quinoprotein glucose dehydrogenase"/>
    <property type="match status" value="1"/>
</dbReference>
<dbReference type="PANTHER" id="PTHR33546">
    <property type="entry name" value="LARGE, MULTIFUNCTIONAL SECRETED PROTEIN-RELATED"/>
    <property type="match status" value="1"/>
</dbReference>
<dbReference type="Gene3D" id="2.120.10.30">
    <property type="entry name" value="TolB, C-terminal domain"/>
    <property type="match status" value="1"/>
</dbReference>
<protein>
    <submittedName>
        <fullName evidence="11">Auracyanin-A</fullName>
    </submittedName>
</protein>
<evidence type="ECO:0000256" key="2">
    <source>
        <dbReference type="ARBA" id="ARBA00022617"/>
    </source>
</evidence>
<dbReference type="CDD" id="cd01834">
    <property type="entry name" value="SGNH_hydrolase_like_2"/>
    <property type="match status" value="1"/>
</dbReference>
<dbReference type="NCBIfam" id="TIGR02604">
    <property type="entry name" value="Piru_Ver_Nterm"/>
    <property type="match status" value="1"/>
</dbReference>
<dbReference type="SUPFAM" id="SSF49503">
    <property type="entry name" value="Cupredoxins"/>
    <property type="match status" value="1"/>
</dbReference>
<dbReference type="InterPro" id="IPR011042">
    <property type="entry name" value="6-blade_b-propeller_TolB-like"/>
</dbReference>
<dbReference type="Pfam" id="PF23500">
    <property type="entry name" value="DUF7133"/>
    <property type="match status" value="2"/>
</dbReference>
<dbReference type="Gene3D" id="2.60.40.420">
    <property type="entry name" value="Cupredoxins - blue copper proteins"/>
    <property type="match status" value="1"/>
</dbReference>
<dbReference type="GO" id="GO:0005507">
    <property type="term" value="F:copper ion binding"/>
    <property type="evidence" value="ECO:0007669"/>
    <property type="project" value="InterPro"/>
</dbReference>
<keyword evidence="1" id="KW-0813">Transport</keyword>
<keyword evidence="6" id="KW-0186">Copper</keyword>
<dbReference type="InterPro" id="IPR013830">
    <property type="entry name" value="SGNH_hydro"/>
</dbReference>
<dbReference type="SMART" id="SM00758">
    <property type="entry name" value="PA14"/>
    <property type="match status" value="1"/>
</dbReference>
<dbReference type="InterPro" id="IPR037524">
    <property type="entry name" value="PA14/GLEYA"/>
</dbReference>
<feature type="signal peptide" evidence="8">
    <location>
        <begin position="1"/>
        <end position="23"/>
    </location>
</feature>
<evidence type="ECO:0000256" key="1">
    <source>
        <dbReference type="ARBA" id="ARBA00022448"/>
    </source>
</evidence>
<gene>
    <name evidence="11" type="ORF">Mal4_19840</name>
</gene>
<dbReference type="InterPro" id="IPR055557">
    <property type="entry name" value="DUF7133"/>
</dbReference>
<keyword evidence="12" id="KW-1185">Reference proteome</keyword>
<dbReference type="InterPro" id="IPR028871">
    <property type="entry name" value="BlueCu_1_BS"/>
</dbReference>
<feature type="domain" description="PA14" evidence="10">
    <location>
        <begin position="1057"/>
        <end position="1197"/>
    </location>
</feature>
<dbReference type="GO" id="GO:0009055">
    <property type="term" value="F:electron transfer activity"/>
    <property type="evidence" value="ECO:0007669"/>
    <property type="project" value="InterPro"/>
</dbReference>
<dbReference type="InterPro" id="IPR013428">
    <property type="entry name" value="Membrane-bound_put_N"/>
</dbReference>
<dbReference type="Proteomes" id="UP000320496">
    <property type="component" value="Chromosome"/>
</dbReference>
<evidence type="ECO:0000256" key="4">
    <source>
        <dbReference type="ARBA" id="ARBA00022982"/>
    </source>
</evidence>
<dbReference type="InterPro" id="IPR008972">
    <property type="entry name" value="Cupredoxin"/>
</dbReference>
<accession>A0A517Z5A4</accession>
<dbReference type="Pfam" id="PF00127">
    <property type="entry name" value="Copper-bind"/>
    <property type="match status" value="1"/>
</dbReference>
<dbReference type="Gene3D" id="3.90.182.10">
    <property type="entry name" value="Toxin - Anthrax Protective Antigen,domain 1"/>
    <property type="match status" value="1"/>
</dbReference>
<keyword evidence="4" id="KW-0249">Electron transport</keyword>
<evidence type="ECO:0000313" key="11">
    <source>
        <dbReference type="EMBL" id="QDU37668.1"/>
    </source>
</evidence>
<dbReference type="PROSITE" id="PS51007">
    <property type="entry name" value="CYTC"/>
    <property type="match status" value="1"/>
</dbReference>
<dbReference type="Pfam" id="PF00034">
    <property type="entry name" value="Cytochrom_C"/>
    <property type="match status" value="1"/>
</dbReference>
<dbReference type="InterPro" id="IPR009056">
    <property type="entry name" value="Cyt_c-like_dom"/>
</dbReference>
<keyword evidence="8" id="KW-0732">Signal</keyword>
<dbReference type="InterPro" id="IPR036514">
    <property type="entry name" value="SGNH_hydro_sf"/>
</dbReference>
<dbReference type="InterPro" id="IPR036909">
    <property type="entry name" value="Cyt_c-like_dom_sf"/>
</dbReference>
<dbReference type="RefSeq" id="WP_145368665.1">
    <property type="nucleotide sequence ID" value="NZ_CP036275.1"/>
</dbReference>
<dbReference type="Pfam" id="PF13472">
    <property type="entry name" value="Lipase_GDSL_2"/>
    <property type="match status" value="1"/>
</dbReference>
<dbReference type="PROSITE" id="PS00196">
    <property type="entry name" value="COPPER_BLUE"/>
    <property type="match status" value="1"/>
</dbReference>
<dbReference type="InterPro" id="IPR016024">
    <property type="entry name" value="ARM-type_fold"/>
</dbReference>
<sequence precursor="true">MPAVARCFLLACLVSVCSLSATAAEPLLKLEQNDHVAYIGNTLADRMQHDGWLETYIQALHPELNLTFRNLGFPADEITVRNRSANFGSADEWLTKVQADVVFCFFGYNEALKGEEALDTFRNDLAKMIDDMRAQKYNGESSPRLVIFSPIAHENVKSPHLPDGSDNNRKLALYTEAMRQVCADKDVPFVDLFAATSSLYGRAEKPLTMNGIHLQPHGNRAIAKVIVDALFDGANVEKSEEELQRLREAVLDKNYHWFSRYRVVDGYNVYGGRSKLAWFGQSNADVMMREMEIFDVKTANRDKRVWAVARGGDLEVKDDNLPEELEVRTNKPGPLEGGRFAYLDDEDAIDQMDIHEGMQVNLFASEEMFPRLINPVQMAVDTDSRLWVSVWPSYPHWNPTEPRRDALLILPDEDQDGVADECLVFADELNSVTGFEFWGGGVLVAAPPEIWFLKDTDGDDRADVKIRMLQGVSSADTHHSANAMLIGPDGWLYWSRGIFNVANFETPTQTYRSGRSGVHRFNPRTFEVEFHFPIGPNPHGDVFDQWGYQFASDGTSGTGSYINIGKGVGNKQWYEKRVRPVPATGILSSSHFPERFNGNFLICNAIGFLGVLQHEVKYNGADITAEEIDPILVSSDQNFRPSDLEVGGDGALYVADWHNVLIGHMQHNMRDPNRDHEHGRVYRVTYKGRDLLTPPKMKGKPIAEVCDNFLAAENGTRYRARIELSGRDTEDVLREVGAWAAKRDVSNPADAQALLECLWVHEEHRVPNGELLHRVFKAEEPRVRAAAIRTLGHWGTDVEGWPLLLVKAARDDSALVRAEAVKSSLSFDDLNAAEIWHEVASRPLDPELDYVLNYAREQIEVDSVIASTLGRGMPMTDAAKQYVLRHASIASLRKLGESAEVYEAILSRPEIPLDVLRESLNGLSRLKDQSTRELLLANIAERDAAGDTTTLAGLGELLAEQPAEDLKTARRRIESLATGAQTPEARQIGYRAWMRADGSGENALFAASKSKESLRDFLASIPSVDDAEVRAQLYDSVRSLVFELPPNLDSETGSGQLQQPGIHVDFFHPSAKNVAVETLAAMSPKASGVVPRIEMNVPQKLEDDAFALRFTGMLHVPQDGRYTFFTASDDGSRLYINDKLVVNNDGLHGMVEKRGRIRLSAGTHKIVITYFDNGGGDGLRVMWSGPGFNKQPIPEDRLTTEGSETLHDVAIRTLAHVPGHGGEKFRDLAAIMKTGRHRAAAVSVLRTIPEEDWADGQIRPLVDNLVGYLTSMPASLRTSAPATDAIALARSLASKLPDEQAESVLNRLENLDVRVIAIGTVTARMIFDKEQIAVQAGTTVEFRFSNTDHMPHNFAIVVPGALEEIGELAEATGRDADAKERHYIPRSDKVLLGSRLLEPGQNQALTFEVPKTPGVYPYVCTYPGHWRRMHGALYVVEDLNAYEQDPEGYLASHPLSIKDELLTFLSRNTEWSFDDLAPAVAELHHGRSYDVGRALFTTANCVACHKIGDQGRNVGPDLTKLDPKKRTTEHILRSLVDPSKDIDDKYRSSTFLLDSGQVITGMVVEENDDVVKVLVDPLAKADPRVIETSEIDDRARSDISIMPKGLLNKLTQEEILDLIAYIYAAGDKEHKIFGEHHHH</sequence>
<keyword evidence="3 7" id="KW-0479">Metal-binding</keyword>
<dbReference type="InterPro" id="IPR011041">
    <property type="entry name" value="Quinoprot_gluc/sorb_DH_b-prop"/>
</dbReference>
<evidence type="ECO:0000259" key="10">
    <source>
        <dbReference type="PROSITE" id="PS51820"/>
    </source>
</evidence>
<dbReference type="SUPFAM" id="SSF48371">
    <property type="entry name" value="ARM repeat"/>
    <property type="match status" value="1"/>
</dbReference>
<dbReference type="PROSITE" id="PS51820">
    <property type="entry name" value="PA14"/>
    <property type="match status" value="1"/>
</dbReference>
<dbReference type="GO" id="GO:0016788">
    <property type="term" value="F:hydrolase activity, acting on ester bonds"/>
    <property type="evidence" value="ECO:0007669"/>
    <property type="project" value="UniProtKB-ARBA"/>
</dbReference>
<feature type="chain" id="PRO_5021827427" evidence="8">
    <location>
        <begin position="24"/>
        <end position="1639"/>
    </location>
</feature>
<dbReference type="InterPro" id="IPR013427">
    <property type="entry name" value="Haem-bd_dom_put"/>
</dbReference>
<keyword evidence="5 7" id="KW-0408">Iron</keyword>
<dbReference type="InterPro" id="IPR011658">
    <property type="entry name" value="PA14_dom"/>
</dbReference>
<evidence type="ECO:0000259" key="9">
    <source>
        <dbReference type="PROSITE" id="PS51007"/>
    </source>
</evidence>
<name>A0A517Z5A4_9PLAN</name>
<evidence type="ECO:0000256" key="6">
    <source>
        <dbReference type="ARBA" id="ARBA00023008"/>
    </source>
</evidence>
<dbReference type="SUPFAM" id="SSF52266">
    <property type="entry name" value="SGNH hydrolase"/>
    <property type="match status" value="1"/>
</dbReference>
<dbReference type="KEGG" id="mri:Mal4_19840"/>
<dbReference type="CDD" id="cd04233">
    <property type="entry name" value="Auracyanin"/>
    <property type="match status" value="1"/>
</dbReference>
<reference evidence="11 12" key="1">
    <citation type="submission" date="2019-02" db="EMBL/GenBank/DDBJ databases">
        <title>Deep-cultivation of Planctomycetes and their phenomic and genomic characterization uncovers novel biology.</title>
        <authorList>
            <person name="Wiegand S."/>
            <person name="Jogler M."/>
            <person name="Boedeker C."/>
            <person name="Pinto D."/>
            <person name="Vollmers J."/>
            <person name="Rivas-Marin E."/>
            <person name="Kohn T."/>
            <person name="Peeters S.H."/>
            <person name="Heuer A."/>
            <person name="Rast P."/>
            <person name="Oberbeckmann S."/>
            <person name="Bunk B."/>
            <person name="Jeske O."/>
            <person name="Meyerdierks A."/>
            <person name="Storesund J.E."/>
            <person name="Kallscheuer N."/>
            <person name="Luecker S."/>
            <person name="Lage O.M."/>
            <person name="Pohl T."/>
            <person name="Merkel B.J."/>
            <person name="Hornburger P."/>
            <person name="Mueller R.-W."/>
            <person name="Bruemmer F."/>
            <person name="Labrenz M."/>
            <person name="Spormann A.M."/>
            <person name="Op den Camp H."/>
            <person name="Overmann J."/>
            <person name="Amann R."/>
            <person name="Jetten M.S.M."/>
            <person name="Mascher T."/>
            <person name="Medema M.H."/>
            <person name="Devos D.P."/>
            <person name="Kaster A.-K."/>
            <person name="Ovreas L."/>
            <person name="Rohde M."/>
            <person name="Galperin M.Y."/>
            <person name="Jogler C."/>
        </authorList>
    </citation>
    <scope>NUCLEOTIDE SEQUENCE [LARGE SCALE GENOMIC DNA]</scope>
    <source>
        <strain evidence="11 12">Mal4</strain>
    </source>
</reference>
<dbReference type="EMBL" id="CP036275">
    <property type="protein sequence ID" value="QDU37668.1"/>
    <property type="molecule type" value="Genomic_DNA"/>
</dbReference>
<dbReference type="Pfam" id="PF07691">
    <property type="entry name" value="PA14"/>
    <property type="match status" value="1"/>
</dbReference>
<evidence type="ECO:0000313" key="12">
    <source>
        <dbReference type="Proteomes" id="UP000320496"/>
    </source>
</evidence>
<dbReference type="OrthoDB" id="228131at2"/>
<evidence type="ECO:0000256" key="7">
    <source>
        <dbReference type="PROSITE-ProRule" id="PRU00433"/>
    </source>
</evidence>
<dbReference type="GO" id="GO:0020037">
    <property type="term" value="F:heme binding"/>
    <property type="evidence" value="ECO:0007669"/>
    <property type="project" value="InterPro"/>
</dbReference>
<proteinExistence type="predicted"/>
<dbReference type="SUPFAM" id="SSF46626">
    <property type="entry name" value="Cytochrome c"/>
    <property type="match status" value="1"/>
</dbReference>
<dbReference type="Gene3D" id="1.10.760.10">
    <property type="entry name" value="Cytochrome c-like domain"/>
    <property type="match status" value="1"/>
</dbReference>
<dbReference type="PANTHER" id="PTHR33546:SF1">
    <property type="entry name" value="LARGE, MULTIFUNCTIONAL SECRETED PROTEIN"/>
    <property type="match status" value="1"/>
</dbReference>
<dbReference type="Gene3D" id="3.40.50.1110">
    <property type="entry name" value="SGNH hydrolase"/>
    <property type="match status" value="1"/>
</dbReference>
<dbReference type="NCBIfam" id="TIGR02603">
    <property type="entry name" value="CxxCH_TIGR02603"/>
    <property type="match status" value="1"/>
</dbReference>
<evidence type="ECO:0000256" key="5">
    <source>
        <dbReference type="ARBA" id="ARBA00023004"/>
    </source>
</evidence>
<feature type="domain" description="Cytochrome c" evidence="9">
    <location>
        <begin position="1487"/>
        <end position="1626"/>
    </location>
</feature>
<organism evidence="11 12">
    <name type="scientific">Maioricimonas rarisocia</name>
    <dbReference type="NCBI Taxonomy" id="2528026"/>
    <lineage>
        <taxon>Bacteria</taxon>
        <taxon>Pseudomonadati</taxon>
        <taxon>Planctomycetota</taxon>
        <taxon>Planctomycetia</taxon>
        <taxon>Planctomycetales</taxon>
        <taxon>Planctomycetaceae</taxon>
        <taxon>Maioricimonas</taxon>
    </lineage>
</organism>
<dbReference type="InterPro" id="IPR000923">
    <property type="entry name" value="BlueCu_1"/>
</dbReference>
<keyword evidence="2 7" id="KW-0349">Heme</keyword>